<dbReference type="RefSeq" id="WP_306411767.1">
    <property type="nucleotide sequence ID" value="NZ_JANFPI010000004.1"/>
</dbReference>
<dbReference type="SUPFAM" id="SSF160519">
    <property type="entry name" value="BB2672-like"/>
    <property type="match status" value="1"/>
</dbReference>
<keyword evidence="2" id="KW-1185">Reference proteome</keyword>
<comment type="caution">
    <text evidence="1">The sequence shown here is derived from an EMBL/GenBank/DDBJ whole genome shotgun (WGS) entry which is preliminary data.</text>
</comment>
<organism evidence="1 2">
    <name type="scientific">Ectorhizobium quercum</name>
    <dbReference type="NCBI Taxonomy" id="2965071"/>
    <lineage>
        <taxon>Bacteria</taxon>
        <taxon>Pseudomonadati</taxon>
        <taxon>Pseudomonadota</taxon>
        <taxon>Alphaproteobacteria</taxon>
        <taxon>Hyphomicrobiales</taxon>
        <taxon>Rhizobiaceae</taxon>
        <taxon>Ectorhizobium</taxon>
    </lineage>
</organism>
<dbReference type="Gene3D" id="3.30.1330.110">
    <property type="entry name" value="BB2672"/>
    <property type="match status" value="1"/>
</dbReference>
<dbReference type="AlphaFoldDB" id="A0AAE3N0P2"/>
<dbReference type="Pfam" id="PF06684">
    <property type="entry name" value="AA_synth"/>
    <property type="match status" value="1"/>
</dbReference>
<accession>A0AAE3N0P2</accession>
<evidence type="ECO:0000313" key="2">
    <source>
        <dbReference type="Proteomes" id="UP001208771"/>
    </source>
</evidence>
<reference evidence="1" key="1">
    <citation type="submission" date="2022-07" db="EMBL/GenBank/DDBJ databases">
        <title>Ectorhizobium quercum gen.nov., sp. nov.</title>
        <authorList>
            <person name="Ma T."/>
            <person name="Li Y."/>
        </authorList>
    </citation>
    <scope>NUCLEOTIDE SEQUENCE</scope>
    <source>
        <strain evidence="1">BDR2-2</strain>
    </source>
</reference>
<evidence type="ECO:0000313" key="1">
    <source>
        <dbReference type="EMBL" id="MCX8997976.1"/>
    </source>
</evidence>
<dbReference type="Proteomes" id="UP001208771">
    <property type="component" value="Unassembled WGS sequence"/>
</dbReference>
<dbReference type="InterPro" id="IPR035936">
    <property type="entry name" value="BB2672"/>
</dbReference>
<gene>
    <name evidence="1" type="ORF">NOF55_12770</name>
</gene>
<dbReference type="EMBL" id="JANFPI010000004">
    <property type="protein sequence ID" value="MCX8997976.1"/>
    <property type="molecule type" value="Genomic_DNA"/>
</dbReference>
<proteinExistence type="predicted"/>
<name>A0AAE3N0P2_9HYPH</name>
<dbReference type="InterPro" id="IPR009569">
    <property type="entry name" value="AA_synth_put"/>
</dbReference>
<protein>
    <submittedName>
        <fullName evidence="1">Amino acid synthesis family protein</fullName>
    </submittedName>
</protein>
<sequence length="191" mass="19673">MTADIRKIAVFVEETRSEMGRPVSPPIRKAAACAVLRNPFAGAYADDLSPLIDIGAEMGGLLGRKCMEALGIEPAEAESYGKAALVGEAGELEHAAAVLHPALGKPLRVAVGGGAAIIPSSKAIGGPGDIVDIPLGYKDSAYVRSHFDGMRIRLNDAPRAGEIVIAVAVTTGGRPLPRVGGLTVEQARTAQ</sequence>